<sequence length="153" mass="16545">MASLARSLLALTVVALLQTACADLPSCTTADFGSSMDHIDSHIIAYELAPIRLTHAYNDVHIDDPFKNKDIKLLGEKIVACNLISDRAPSVSQISPGSLDDINVSLGFCVPPPVDIEVRVTRTLSKAAYPLEQPQVELSRLEANSHSLRLLAL</sequence>
<dbReference type="Proteomes" id="UP001064048">
    <property type="component" value="Chromosome 3"/>
</dbReference>
<dbReference type="EMBL" id="CM046103">
    <property type="protein sequence ID" value="KAI8427321.1"/>
    <property type="molecule type" value="Genomic_DNA"/>
</dbReference>
<comment type="caution">
    <text evidence="1">The sequence shown here is derived from an EMBL/GenBank/DDBJ whole genome shotgun (WGS) entry which is preliminary data.</text>
</comment>
<gene>
    <name evidence="1" type="ORF">MSG28_001901</name>
</gene>
<accession>A0ACC0JTG7</accession>
<keyword evidence="2" id="KW-1185">Reference proteome</keyword>
<evidence type="ECO:0000313" key="1">
    <source>
        <dbReference type="EMBL" id="KAI8427321.1"/>
    </source>
</evidence>
<name>A0ACC0JTG7_CHOFU</name>
<proteinExistence type="predicted"/>
<organism evidence="1 2">
    <name type="scientific">Choristoneura fumiferana</name>
    <name type="common">Spruce budworm moth</name>
    <name type="synonym">Archips fumiferana</name>
    <dbReference type="NCBI Taxonomy" id="7141"/>
    <lineage>
        <taxon>Eukaryota</taxon>
        <taxon>Metazoa</taxon>
        <taxon>Ecdysozoa</taxon>
        <taxon>Arthropoda</taxon>
        <taxon>Hexapoda</taxon>
        <taxon>Insecta</taxon>
        <taxon>Pterygota</taxon>
        <taxon>Neoptera</taxon>
        <taxon>Endopterygota</taxon>
        <taxon>Lepidoptera</taxon>
        <taxon>Glossata</taxon>
        <taxon>Ditrysia</taxon>
        <taxon>Tortricoidea</taxon>
        <taxon>Tortricidae</taxon>
        <taxon>Tortricinae</taxon>
        <taxon>Choristoneura</taxon>
    </lineage>
</organism>
<reference evidence="1 2" key="1">
    <citation type="journal article" date="2022" name="Genome Biol. Evol.">
        <title>The Spruce Budworm Genome: Reconstructing the Evolutionary History of Antifreeze Proteins.</title>
        <authorList>
            <person name="Beliveau C."/>
            <person name="Gagne P."/>
            <person name="Picq S."/>
            <person name="Vernygora O."/>
            <person name="Keeling C.I."/>
            <person name="Pinkney K."/>
            <person name="Doucet D."/>
            <person name="Wen F."/>
            <person name="Johnston J.S."/>
            <person name="Maaroufi H."/>
            <person name="Boyle B."/>
            <person name="Laroche J."/>
            <person name="Dewar K."/>
            <person name="Juretic N."/>
            <person name="Blackburn G."/>
            <person name="Nisole A."/>
            <person name="Brunet B."/>
            <person name="Brandao M."/>
            <person name="Lumley L."/>
            <person name="Duan J."/>
            <person name="Quan G."/>
            <person name="Lucarotti C.J."/>
            <person name="Roe A.D."/>
            <person name="Sperling F.A.H."/>
            <person name="Levesque R.C."/>
            <person name="Cusson M."/>
        </authorList>
    </citation>
    <scope>NUCLEOTIDE SEQUENCE [LARGE SCALE GENOMIC DNA]</scope>
    <source>
        <strain evidence="1">Glfc:IPQL:Cfum</strain>
    </source>
</reference>
<protein>
    <submittedName>
        <fullName evidence="1">Uncharacterized protein</fullName>
    </submittedName>
</protein>
<evidence type="ECO:0000313" key="2">
    <source>
        <dbReference type="Proteomes" id="UP001064048"/>
    </source>
</evidence>